<keyword evidence="14" id="KW-1185">Reference proteome</keyword>
<dbReference type="Pfam" id="PF00580">
    <property type="entry name" value="UvrD-helicase"/>
    <property type="match status" value="1"/>
</dbReference>
<reference evidence="13 14" key="1">
    <citation type="journal article" date="2014" name="PLoS Genet.">
        <title>Phylogenetically driven sequencing of extremely halophilic archaea reveals strategies for static and dynamic osmo-response.</title>
        <authorList>
            <person name="Becker E.A."/>
            <person name="Seitzer P.M."/>
            <person name="Tritt A."/>
            <person name="Larsen D."/>
            <person name="Krusor M."/>
            <person name="Yao A.I."/>
            <person name="Wu D."/>
            <person name="Madern D."/>
            <person name="Eisen J.A."/>
            <person name="Darling A.E."/>
            <person name="Facciotti M.T."/>
        </authorList>
    </citation>
    <scope>NUCLEOTIDE SEQUENCE [LARGE SCALE GENOMIC DNA]</scope>
    <source>
        <strain evidence="13 14">JCM 13560</strain>
    </source>
</reference>
<comment type="caution">
    <text evidence="13">The sequence shown here is derived from an EMBL/GenBank/DDBJ whole genome shotgun (WGS) entry which is preliminary data.</text>
</comment>
<protein>
    <recommendedName>
        <fullName evidence="7">DNA 3'-5' helicase</fullName>
        <ecNumber evidence="7">5.6.2.4</ecNumber>
    </recommendedName>
</protein>
<dbReference type="STRING" id="1230454.C461_09642"/>
<sequence>MAAMREEPLRLRGAQREIRDAFAASDAGLFTMDCVAGAGKSVVAHRIAAEDVLRRYVDGDPTPEQGIAVVSFTTDEAADIVPSVCEHLRDVVAHDLIPEASAVSEAEADALVSRVRRAPLFGTIDALLRGVFEDVAPAVGFESVPAVGNEALLSRVHGECYEAVASRPELAPRVERLETAYPDGEYDEGVAALLARALDYCRDRRLSTAAFERDLHRTREAAYPEGRTESLDDIAATIAGYVGANPGAGPTATLDDADAARLVAADRELHDAWGDAIETFCAVLDAYRAAYRERIRSVGVASHTDVAFLVASYLDDDLPGDVVRARGLDDADATRRRTRLLDRYRSRLESVVVDEAQDVDAIQHDALSRLVAPDARVFAAGDTLQSIYRWRHADPSLFAAACRDGRYFGIDWDPHVSVTAATTYRCRPGIAAAINRVVGPVFADPTRGAAGAVDAEFPGLEADRDPVAEPTVHVASFAPPAPPGTAGWANPEGRAGEANVLATYLARGLADGTFTDADGEPLSITVLFRRRARMSDYEEAFAEEGLAVWNASESLFDCPTVETVLAVCDWLCDPADPAQADALLSTLSTDCDALRDALERNGGDVDEALAADRSMPRDQRALAEGLLRLRRDRDRFRTVPPAVFVEDIVEALALRADPHGYVSDVPAARRVANLDAFVDAVDGWTGDDRYAPAEFVALLDPFRETPRNGPTQPSAGAECDVVFRTIHGAKGDQDEVVALADPAPDNWWHGVQTDRLVTQGDVAGLAPPTHTDTATDLPLPSFDGGLYDPEGRDFPYRDVGLRWGTERWIADERGDAGGDESGDGDEPVDRRRLLGPDRLERVAAESRAESWRLLYVALSRASEHLLVPLPDPLPSPRRPRDRWLEALADALTPADEPTPADGPADPSLDVAVNAVDLFADFEGTGPTRTPHAGAVPLDRDALAPWVPRFLDPSTAYPLTEDADAAALRHLLDEPIHTETDAVAPSLPLAFCLLYTSLS</sequence>
<dbReference type="Gene3D" id="3.40.50.300">
    <property type="entry name" value="P-loop containing nucleotide triphosphate hydrolases"/>
    <property type="match status" value="2"/>
</dbReference>
<evidence type="ECO:0000259" key="11">
    <source>
        <dbReference type="PROSITE" id="PS51198"/>
    </source>
</evidence>
<evidence type="ECO:0000256" key="2">
    <source>
        <dbReference type="ARBA" id="ARBA00022801"/>
    </source>
</evidence>
<dbReference type="GO" id="GO:0043138">
    <property type="term" value="F:3'-5' DNA helicase activity"/>
    <property type="evidence" value="ECO:0007669"/>
    <property type="project" value="UniProtKB-EC"/>
</dbReference>
<dbReference type="PROSITE" id="PS51198">
    <property type="entry name" value="UVRD_HELICASE_ATP_BIND"/>
    <property type="match status" value="1"/>
</dbReference>
<dbReference type="InterPro" id="IPR027417">
    <property type="entry name" value="P-loop_NTPase"/>
</dbReference>
<dbReference type="GO" id="GO:0005524">
    <property type="term" value="F:ATP binding"/>
    <property type="evidence" value="ECO:0007669"/>
    <property type="project" value="UniProtKB-UniRule"/>
</dbReference>
<keyword evidence="5" id="KW-0413">Isomerase</keyword>
<gene>
    <name evidence="13" type="ORF">C461_09642</name>
</gene>
<dbReference type="PROSITE" id="PS51217">
    <property type="entry name" value="UVRD_HELICASE_CTER"/>
    <property type="match status" value="1"/>
</dbReference>
<evidence type="ECO:0000256" key="10">
    <source>
        <dbReference type="SAM" id="MobiDB-lite"/>
    </source>
</evidence>
<accession>M0PBW2</accession>
<dbReference type="Gene3D" id="1.10.486.10">
    <property type="entry name" value="PCRA, domain 4"/>
    <property type="match status" value="1"/>
</dbReference>
<evidence type="ECO:0000256" key="3">
    <source>
        <dbReference type="ARBA" id="ARBA00022806"/>
    </source>
</evidence>
<evidence type="ECO:0000313" key="14">
    <source>
        <dbReference type="Proteomes" id="UP000011575"/>
    </source>
</evidence>
<keyword evidence="1 9" id="KW-0547">Nucleotide-binding</keyword>
<evidence type="ECO:0000256" key="9">
    <source>
        <dbReference type="PROSITE-ProRule" id="PRU00560"/>
    </source>
</evidence>
<feature type="non-terminal residue" evidence="13">
    <location>
        <position position="998"/>
    </location>
</feature>
<evidence type="ECO:0000259" key="12">
    <source>
        <dbReference type="PROSITE" id="PS51217"/>
    </source>
</evidence>
<comment type="catalytic activity">
    <reaction evidence="6">
        <text>Couples ATP hydrolysis with the unwinding of duplex DNA by translocating in the 3'-5' direction.</text>
        <dbReference type="EC" id="5.6.2.4"/>
    </reaction>
</comment>
<dbReference type="GO" id="GO:0016787">
    <property type="term" value="F:hydrolase activity"/>
    <property type="evidence" value="ECO:0007669"/>
    <property type="project" value="UniProtKB-UniRule"/>
</dbReference>
<evidence type="ECO:0000313" key="13">
    <source>
        <dbReference type="EMBL" id="EMA67009.1"/>
    </source>
</evidence>
<keyword evidence="4 9" id="KW-0067">ATP-binding</keyword>
<dbReference type="InterPro" id="IPR014016">
    <property type="entry name" value="UvrD-like_ATP-bd"/>
</dbReference>
<evidence type="ECO:0000256" key="4">
    <source>
        <dbReference type="ARBA" id="ARBA00022840"/>
    </source>
</evidence>
<name>M0PBW2_9EURY</name>
<comment type="catalytic activity">
    <reaction evidence="8">
        <text>ATP + H2O = ADP + phosphate + H(+)</text>
        <dbReference type="Rhea" id="RHEA:13065"/>
        <dbReference type="ChEBI" id="CHEBI:15377"/>
        <dbReference type="ChEBI" id="CHEBI:15378"/>
        <dbReference type="ChEBI" id="CHEBI:30616"/>
        <dbReference type="ChEBI" id="CHEBI:43474"/>
        <dbReference type="ChEBI" id="CHEBI:456216"/>
        <dbReference type="EC" id="5.6.2.4"/>
    </reaction>
</comment>
<dbReference type="GO" id="GO:0003677">
    <property type="term" value="F:DNA binding"/>
    <property type="evidence" value="ECO:0007669"/>
    <property type="project" value="InterPro"/>
</dbReference>
<feature type="binding site" evidence="9">
    <location>
        <begin position="34"/>
        <end position="41"/>
    </location>
    <ligand>
        <name>ATP</name>
        <dbReference type="ChEBI" id="CHEBI:30616"/>
    </ligand>
</feature>
<evidence type="ECO:0000256" key="7">
    <source>
        <dbReference type="ARBA" id="ARBA00034808"/>
    </source>
</evidence>
<evidence type="ECO:0000256" key="1">
    <source>
        <dbReference type="ARBA" id="ARBA00022741"/>
    </source>
</evidence>
<evidence type="ECO:0000256" key="6">
    <source>
        <dbReference type="ARBA" id="ARBA00034617"/>
    </source>
</evidence>
<evidence type="ECO:0000256" key="5">
    <source>
        <dbReference type="ARBA" id="ARBA00023235"/>
    </source>
</evidence>
<dbReference type="EMBL" id="AOJI01000024">
    <property type="protein sequence ID" value="EMA67009.1"/>
    <property type="molecule type" value="Genomic_DNA"/>
</dbReference>
<feature type="domain" description="UvrD-like helicase C-terminal" evidence="12">
    <location>
        <begin position="444"/>
        <end position="731"/>
    </location>
</feature>
<dbReference type="PANTHER" id="PTHR11070">
    <property type="entry name" value="UVRD / RECB / PCRA DNA HELICASE FAMILY MEMBER"/>
    <property type="match status" value="1"/>
</dbReference>
<feature type="compositionally biased region" description="Acidic residues" evidence="10">
    <location>
        <begin position="817"/>
        <end position="826"/>
    </location>
</feature>
<dbReference type="Proteomes" id="UP000011575">
    <property type="component" value="Unassembled WGS sequence"/>
</dbReference>
<keyword evidence="2 9" id="KW-0378">Hydrolase</keyword>
<dbReference type="PANTHER" id="PTHR11070:SF2">
    <property type="entry name" value="ATP-DEPENDENT DNA HELICASE SRS2"/>
    <property type="match status" value="1"/>
</dbReference>
<proteinExistence type="predicted"/>
<dbReference type="SUPFAM" id="SSF52540">
    <property type="entry name" value="P-loop containing nucleoside triphosphate hydrolases"/>
    <property type="match status" value="1"/>
</dbReference>
<organism evidence="13 14">
    <name type="scientific">Halorubrum aidingense JCM 13560</name>
    <dbReference type="NCBI Taxonomy" id="1230454"/>
    <lineage>
        <taxon>Archaea</taxon>
        <taxon>Methanobacteriati</taxon>
        <taxon>Methanobacteriota</taxon>
        <taxon>Stenosarchaea group</taxon>
        <taxon>Halobacteria</taxon>
        <taxon>Halobacteriales</taxon>
        <taxon>Haloferacaceae</taxon>
        <taxon>Halorubrum</taxon>
    </lineage>
</organism>
<dbReference type="EC" id="5.6.2.4" evidence="7"/>
<evidence type="ECO:0000256" key="8">
    <source>
        <dbReference type="ARBA" id="ARBA00048988"/>
    </source>
</evidence>
<dbReference type="InterPro" id="IPR014017">
    <property type="entry name" value="DNA_helicase_UvrD-like_C"/>
</dbReference>
<feature type="domain" description="UvrD-like helicase ATP-binding" evidence="11">
    <location>
        <begin position="13"/>
        <end position="427"/>
    </location>
</feature>
<dbReference type="GO" id="GO:0000725">
    <property type="term" value="P:recombinational repair"/>
    <property type="evidence" value="ECO:0007669"/>
    <property type="project" value="TreeGrafter"/>
</dbReference>
<dbReference type="InterPro" id="IPR000212">
    <property type="entry name" value="DNA_helicase_UvrD/REP"/>
</dbReference>
<feature type="region of interest" description="Disordered" evidence="10">
    <location>
        <begin position="812"/>
        <end position="832"/>
    </location>
</feature>
<dbReference type="AlphaFoldDB" id="M0PBW2"/>
<keyword evidence="3 9" id="KW-0347">Helicase</keyword>